<dbReference type="Pfam" id="PF00725">
    <property type="entry name" value="3HCDH"/>
    <property type="match status" value="1"/>
</dbReference>
<evidence type="ECO:0000256" key="2">
    <source>
        <dbReference type="ARBA" id="ARBA00009463"/>
    </source>
</evidence>
<dbReference type="SUPFAM" id="SSF48179">
    <property type="entry name" value="6-phosphogluconate dehydrogenase C-terminal domain-like"/>
    <property type="match status" value="1"/>
</dbReference>
<comment type="pathway">
    <text evidence="1">Lipid metabolism; butanoate metabolism.</text>
</comment>
<comment type="caution">
    <text evidence="6">The sequence shown here is derived from an EMBL/GenBank/DDBJ whole genome shotgun (WGS) entry which is preliminary data.</text>
</comment>
<keyword evidence="7" id="KW-1185">Reference proteome</keyword>
<dbReference type="InterPro" id="IPR022694">
    <property type="entry name" value="3-OHacyl-CoA_DH"/>
</dbReference>
<dbReference type="Gene3D" id="3.40.50.720">
    <property type="entry name" value="NAD(P)-binding Rossmann-like Domain"/>
    <property type="match status" value="1"/>
</dbReference>
<evidence type="ECO:0000313" key="6">
    <source>
        <dbReference type="EMBL" id="GIG41812.1"/>
    </source>
</evidence>
<feature type="domain" description="3-hydroxyacyl-CoA dehydrogenase NAD binding" evidence="5">
    <location>
        <begin position="21"/>
        <end position="195"/>
    </location>
</feature>
<organism evidence="6 7">
    <name type="scientific">Cellulomonas phragmiteti</name>
    <dbReference type="NCBI Taxonomy" id="478780"/>
    <lineage>
        <taxon>Bacteria</taxon>
        <taxon>Bacillati</taxon>
        <taxon>Actinomycetota</taxon>
        <taxon>Actinomycetes</taxon>
        <taxon>Micrococcales</taxon>
        <taxon>Cellulomonadaceae</taxon>
        <taxon>Cellulomonas</taxon>
    </lineage>
</organism>
<dbReference type="InterPro" id="IPR013328">
    <property type="entry name" value="6PGD_dom2"/>
</dbReference>
<dbReference type="InterPro" id="IPR008927">
    <property type="entry name" value="6-PGluconate_DH-like_C_sf"/>
</dbReference>
<evidence type="ECO:0000259" key="4">
    <source>
        <dbReference type="Pfam" id="PF00725"/>
    </source>
</evidence>
<gene>
    <name evidence="6" type="primary">paaH</name>
    <name evidence="6" type="ORF">Cph01nite_35740</name>
</gene>
<dbReference type="EMBL" id="BONP01000038">
    <property type="protein sequence ID" value="GIG41812.1"/>
    <property type="molecule type" value="Genomic_DNA"/>
</dbReference>
<dbReference type="InterPro" id="IPR036291">
    <property type="entry name" value="NAD(P)-bd_dom_sf"/>
</dbReference>
<protein>
    <submittedName>
        <fullName evidence="6">3-hydroxybutyryl-CoA dehydrogenase</fullName>
    </submittedName>
</protein>
<dbReference type="Gene3D" id="1.10.1040.10">
    <property type="entry name" value="N-(1-d-carboxylethyl)-l-norvaline Dehydrogenase, domain 2"/>
    <property type="match status" value="1"/>
</dbReference>
<feature type="domain" description="3-hydroxyacyl-CoA dehydrogenase C-terminal" evidence="4">
    <location>
        <begin position="198"/>
        <end position="294"/>
    </location>
</feature>
<dbReference type="Pfam" id="PF02737">
    <property type="entry name" value="3HCDH_N"/>
    <property type="match status" value="1"/>
</dbReference>
<reference evidence="6 7" key="1">
    <citation type="submission" date="2021-01" db="EMBL/GenBank/DDBJ databases">
        <title>Whole genome shotgun sequence of Cellulomonas phragmiteti NBRC 110785.</title>
        <authorList>
            <person name="Komaki H."/>
            <person name="Tamura T."/>
        </authorList>
    </citation>
    <scope>NUCLEOTIDE SEQUENCE [LARGE SCALE GENOMIC DNA]</scope>
    <source>
        <strain evidence="6 7">NBRC 110785</strain>
    </source>
</reference>
<evidence type="ECO:0000256" key="1">
    <source>
        <dbReference type="ARBA" id="ARBA00005086"/>
    </source>
</evidence>
<dbReference type="RefSeq" id="WP_203676299.1">
    <property type="nucleotide sequence ID" value="NZ_BONP01000038.1"/>
</dbReference>
<keyword evidence="3" id="KW-0560">Oxidoreductase</keyword>
<dbReference type="PANTHER" id="PTHR48075:SF5">
    <property type="entry name" value="3-HYDROXYBUTYRYL-COA DEHYDROGENASE"/>
    <property type="match status" value="1"/>
</dbReference>
<name>A0ABQ4DS38_9CELL</name>
<dbReference type="InterPro" id="IPR006108">
    <property type="entry name" value="3HC_DH_C"/>
</dbReference>
<dbReference type="InterPro" id="IPR006176">
    <property type="entry name" value="3-OHacyl-CoA_DH_NAD-bd"/>
</dbReference>
<dbReference type="Proteomes" id="UP000614741">
    <property type="component" value="Unassembled WGS sequence"/>
</dbReference>
<comment type="similarity">
    <text evidence="2">Belongs to the 3-hydroxyacyl-CoA dehydrogenase family.</text>
</comment>
<accession>A0ABQ4DS38</accession>
<evidence type="ECO:0000313" key="7">
    <source>
        <dbReference type="Proteomes" id="UP000614741"/>
    </source>
</evidence>
<sequence>MAETAAVVQAQGTDPGDVGPVGVVGAGVMGVSLVHALLAAGLDVVLHDRDPGALDAAPGRVRSARRVARLSRGRAGAEQEGALRVVGDLAELAGCGLVVENVTEDEQVKEQVHRDLDRVLDGRTVVAVNTSAVPITPLAVLGAHPDRVLGAHFMNPVATSQMVEVVRTAHTSDRALGVLTGVLDRLGIAMTVVEDVPGFVINRCLMMFVNEAAALLDDGVATPAQVDRLFRGCLGHRTGPLRTADVIGIDTIVDTLHVLAAHHGPERFTPSRRLVAMLEAGELGRKSGKGFYHYEEDWT</sequence>
<evidence type="ECO:0000256" key="3">
    <source>
        <dbReference type="ARBA" id="ARBA00023002"/>
    </source>
</evidence>
<evidence type="ECO:0000259" key="5">
    <source>
        <dbReference type="Pfam" id="PF02737"/>
    </source>
</evidence>
<dbReference type="PIRSF" id="PIRSF000105">
    <property type="entry name" value="HCDH"/>
    <property type="match status" value="1"/>
</dbReference>
<dbReference type="PANTHER" id="PTHR48075">
    <property type="entry name" value="3-HYDROXYACYL-COA DEHYDROGENASE FAMILY PROTEIN"/>
    <property type="match status" value="1"/>
</dbReference>
<dbReference type="SUPFAM" id="SSF51735">
    <property type="entry name" value="NAD(P)-binding Rossmann-fold domains"/>
    <property type="match status" value="1"/>
</dbReference>
<proteinExistence type="inferred from homology"/>